<name>A0A0H3GFU4_BRUSU</name>
<dbReference type="HOGENOM" id="CLU_3213319_0_0_5"/>
<dbReference type="KEGG" id="bms:BRA0848"/>
<evidence type="ECO:0000313" key="2">
    <source>
        <dbReference type="Proteomes" id="UP000007104"/>
    </source>
</evidence>
<sequence>MLRLVKARLLYSECNKIVDKTGKTAFLSMRHAQTRNNNQDTRIF</sequence>
<dbReference type="AlphaFoldDB" id="A0A0H3GFU4"/>
<proteinExistence type="predicted"/>
<dbReference type="Proteomes" id="UP000007104">
    <property type="component" value="Chromosome II"/>
</dbReference>
<dbReference type="EMBL" id="CP002998">
    <property type="protein sequence ID" value="AEM20299.1"/>
    <property type="molecule type" value="Genomic_DNA"/>
</dbReference>
<reference evidence="1 2" key="1">
    <citation type="journal article" date="2011" name="J. Bacteriol.">
        <title>Revised genome sequence of Brucella suis 1330.</title>
        <authorList>
            <person name="Tae H."/>
            <person name="Shallom S."/>
            <person name="Settlage R."/>
            <person name="Preston D."/>
            <person name="Adams L.G."/>
            <person name="Garner H.R."/>
        </authorList>
    </citation>
    <scope>NUCLEOTIDE SEQUENCE [LARGE SCALE GENOMIC DNA]</scope>
    <source>
        <strain evidence="1 2">1330</strain>
    </source>
</reference>
<dbReference type="KEGG" id="bsi:BS1330_II0841"/>
<accession>A0A0H3GFU4</accession>
<organism evidence="1 2">
    <name type="scientific">Brucella suis biovar 1 (strain 1330)</name>
    <dbReference type="NCBI Taxonomy" id="204722"/>
    <lineage>
        <taxon>Bacteria</taxon>
        <taxon>Pseudomonadati</taxon>
        <taxon>Pseudomonadota</taxon>
        <taxon>Alphaproteobacteria</taxon>
        <taxon>Hyphomicrobiales</taxon>
        <taxon>Brucellaceae</taxon>
        <taxon>Brucella/Ochrobactrum group</taxon>
        <taxon>Brucella</taxon>
    </lineage>
</organism>
<evidence type="ECO:0000313" key="1">
    <source>
        <dbReference type="EMBL" id="AEM20299.1"/>
    </source>
</evidence>
<keyword evidence="2" id="KW-1185">Reference proteome</keyword>
<protein>
    <submittedName>
        <fullName evidence="1">Uncharacterized protein</fullName>
    </submittedName>
</protein>
<gene>
    <name evidence="1" type="ordered locus">BS1330_II0841</name>
</gene>